<evidence type="ECO:0000313" key="3">
    <source>
        <dbReference type="Proteomes" id="UP000321497"/>
    </source>
</evidence>
<comment type="caution">
    <text evidence="2">The sequence shown here is derived from an EMBL/GenBank/DDBJ whole genome shotgun (WGS) entry which is preliminary data.</text>
</comment>
<keyword evidence="1" id="KW-0472">Membrane</keyword>
<feature type="transmembrane region" description="Helical" evidence="1">
    <location>
        <begin position="45"/>
        <end position="65"/>
    </location>
</feature>
<gene>
    <name evidence="2" type="ORF">ESU54_04615</name>
</gene>
<evidence type="ECO:0000256" key="1">
    <source>
        <dbReference type="SAM" id="Phobius"/>
    </source>
</evidence>
<protein>
    <submittedName>
        <fullName evidence="2">Uncharacterized protein</fullName>
    </submittedName>
</protein>
<feature type="transmembrane region" description="Helical" evidence="1">
    <location>
        <begin position="5"/>
        <end position="25"/>
    </location>
</feature>
<keyword evidence="1" id="KW-0812">Transmembrane</keyword>
<keyword evidence="1" id="KW-1133">Transmembrane helix</keyword>
<proteinExistence type="predicted"/>
<dbReference type="RefSeq" id="WP_146743970.1">
    <property type="nucleotide sequence ID" value="NZ_UEGI01000002.1"/>
</dbReference>
<keyword evidence="3" id="KW-1185">Reference proteome</keyword>
<dbReference type="EMBL" id="VORT01000003">
    <property type="protein sequence ID" value="TXD73759.1"/>
    <property type="molecule type" value="Genomic_DNA"/>
</dbReference>
<evidence type="ECO:0000313" key="2">
    <source>
        <dbReference type="EMBL" id="TXD73759.1"/>
    </source>
</evidence>
<accession>A0A5C6Z2K0</accession>
<dbReference type="AlphaFoldDB" id="A0A5C6Z2K0"/>
<dbReference type="Proteomes" id="UP000321497">
    <property type="component" value="Unassembled WGS sequence"/>
</dbReference>
<name>A0A5C6Z2K0_9FLAO</name>
<reference evidence="2 3" key="1">
    <citation type="submission" date="2019-08" db="EMBL/GenBank/DDBJ databases">
        <title>Genome of Aequorivita antarctica SW49 (type strain).</title>
        <authorList>
            <person name="Bowman J.P."/>
        </authorList>
    </citation>
    <scope>NUCLEOTIDE SEQUENCE [LARGE SCALE GENOMIC DNA]</scope>
    <source>
        <strain evidence="2 3">SW49</strain>
    </source>
</reference>
<feature type="transmembrane region" description="Helical" evidence="1">
    <location>
        <begin position="77"/>
        <end position="98"/>
    </location>
</feature>
<organism evidence="2 3">
    <name type="scientific">Aequorivita antarctica</name>
    <dbReference type="NCBI Taxonomy" id="153266"/>
    <lineage>
        <taxon>Bacteria</taxon>
        <taxon>Pseudomonadati</taxon>
        <taxon>Bacteroidota</taxon>
        <taxon>Flavobacteriia</taxon>
        <taxon>Flavobacteriales</taxon>
        <taxon>Flavobacteriaceae</taxon>
        <taxon>Aequorivita</taxon>
    </lineage>
</organism>
<sequence>MKHSIYSIIVSFIGISFILYMNYYFAQEVSLLQTNQQFNEPQLIITPKVHKMAALIIGLIGVFFGIKGFKSFKKLSLIGIVLSLLLIAISFFPLWHYFRP</sequence>